<feature type="signal peptide" evidence="1">
    <location>
        <begin position="1"/>
        <end position="19"/>
    </location>
</feature>
<reference evidence="2 3" key="1">
    <citation type="journal article" date="2023" name="Commun. Biol.">
        <title>Genome analysis of Parmales, the sister group of diatoms, reveals the evolutionary specialization of diatoms from phago-mixotrophs to photoautotrophs.</title>
        <authorList>
            <person name="Ban H."/>
            <person name="Sato S."/>
            <person name="Yoshikawa S."/>
            <person name="Yamada K."/>
            <person name="Nakamura Y."/>
            <person name="Ichinomiya M."/>
            <person name="Sato N."/>
            <person name="Blanc-Mathieu R."/>
            <person name="Endo H."/>
            <person name="Kuwata A."/>
            <person name="Ogata H."/>
        </authorList>
    </citation>
    <scope>NUCLEOTIDE SEQUENCE [LARGE SCALE GENOMIC DNA]</scope>
</reference>
<evidence type="ECO:0000256" key="1">
    <source>
        <dbReference type="SAM" id="SignalP"/>
    </source>
</evidence>
<sequence length="153" mass="15405">MTSSLVLVICAFLATSAYSLSPPAPRRPPPLAFVSKPLLVATLSAALLSPLASPTPAFAAADCLSDCTKNCSKLAPNDKSGYCASTCTDYCAEPDRTDGLEGSKSQDGGEVGILGAVGGTVVDGKDRPPSMKLPGLDFSSAAGQKLIGAGAKQ</sequence>
<keyword evidence="1" id="KW-0732">Signal</keyword>
<proteinExistence type="predicted"/>
<name>A0ABQ6MGV5_9STRA</name>
<feature type="chain" id="PRO_5046889827" evidence="1">
    <location>
        <begin position="20"/>
        <end position="153"/>
    </location>
</feature>
<organism evidence="2 3">
    <name type="scientific">Tetraparma gracilis</name>
    <dbReference type="NCBI Taxonomy" id="2962635"/>
    <lineage>
        <taxon>Eukaryota</taxon>
        <taxon>Sar</taxon>
        <taxon>Stramenopiles</taxon>
        <taxon>Ochrophyta</taxon>
        <taxon>Bolidophyceae</taxon>
        <taxon>Parmales</taxon>
        <taxon>Triparmaceae</taxon>
        <taxon>Tetraparma</taxon>
    </lineage>
</organism>
<keyword evidence="3" id="KW-1185">Reference proteome</keyword>
<protein>
    <submittedName>
        <fullName evidence="2">Uncharacterized protein</fullName>
    </submittedName>
</protein>
<evidence type="ECO:0000313" key="3">
    <source>
        <dbReference type="Proteomes" id="UP001165060"/>
    </source>
</evidence>
<accession>A0ABQ6MGV5</accession>
<gene>
    <name evidence="2" type="ORF">TeGR_g4048</name>
</gene>
<dbReference type="EMBL" id="BRYB01001440">
    <property type="protein sequence ID" value="GMI25823.1"/>
    <property type="molecule type" value="Genomic_DNA"/>
</dbReference>
<comment type="caution">
    <text evidence="2">The sequence shown here is derived from an EMBL/GenBank/DDBJ whole genome shotgun (WGS) entry which is preliminary data.</text>
</comment>
<evidence type="ECO:0000313" key="2">
    <source>
        <dbReference type="EMBL" id="GMI25823.1"/>
    </source>
</evidence>
<dbReference type="Proteomes" id="UP001165060">
    <property type="component" value="Unassembled WGS sequence"/>
</dbReference>